<dbReference type="PANTHER" id="PTHR30183:SF2">
    <property type="entry name" value="IRON UTILIZATION PROTEIN"/>
    <property type="match status" value="1"/>
</dbReference>
<feature type="transmembrane region" description="Helical" evidence="7">
    <location>
        <begin position="250"/>
        <end position="269"/>
    </location>
</feature>
<accession>B8HR10</accession>
<dbReference type="Gene3D" id="1.10.3720.10">
    <property type="entry name" value="MetI-like"/>
    <property type="match status" value="2"/>
</dbReference>
<comment type="subcellular location">
    <subcellularLocation>
        <location evidence="1 7">Cell membrane</location>
        <topology evidence="1 7">Multi-pass membrane protein</topology>
    </subcellularLocation>
</comment>
<dbReference type="OrthoDB" id="9776648at2"/>
<evidence type="ECO:0000313" key="9">
    <source>
        <dbReference type="EMBL" id="ACL45831.1"/>
    </source>
</evidence>
<dbReference type="SUPFAM" id="SSF161098">
    <property type="entry name" value="MetI-like"/>
    <property type="match status" value="2"/>
</dbReference>
<keyword evidence="4 7" id="KW-0812">Transmembrane</keyword>
<gene>
    <name evidence="9" type="ordered locus">Cyan7425_3509</name>
</gene>
<feature type="transmembrane region" description="Helical" evidence="7">
    <location>
        <begin position="101"/>
        <end position="119"/>
    </location>
</feature>
<feature type="domain" description="ABC transmembrane type-1" evidence="8">
    <location>
        <begin position="353"/>
        <end position="559"/>
    </location>
</feature>
<reference evidence="9" key="1">
    <citation type="submission" date="2009-01" db="EMBL/GenBank/DDBJ databases">
        <title>Complete sequence of chromosome Cyanothece sp. PCC 7425.</title>
        <authorList>
            <consortium name="US DOE Joint Genome Institute"/>
            <person name="Lucas S."/>
            <person name="Copeland A."/>
            <person name="Lapidus A."/>
            <person name="Glavina del Rio T."/>
            <person name="Dalin E."/>
            <person name="Tice H."/>
            <person name="Bruce D."/>
            <person name="Goodwin L."/>
            <person name="Pitluck S."/>
            <person name="Sims D."/>
            <person name="Meineke L."/>
            <person name="Brettin T."/>
            <person name="Detter J.C."/>
            <person name="Han C."/>
            <person name="Larimer F."/>
            <person name="Land M."/>
            <person name="Hauser L."/>
            <person name="Kyrpides N."/>
            <person name="Ovchinnikova G."/>
            <person name="Liberton M."/>
            <person name="Stoeckel J."/>
            <person name="Banerjee A."/>
            <person name="Singh A."/>
            <person name="Page L."/>
            <person name="Sato H."/>
            <person name="Zhao L."/>
            <person name="Sherman L."/>
            <person name="Pakrasi H."/>
            <person name="Richardson P."/>
        </authorList>
    </citation>
    <scope>NUCLEOTIDE SEQUENCE</scope>
    <source>
        <strain evidence="9">PCC 7425</strain>
    </source>
</reference>
<proteinExistence type="inferred from homology"/>
<name>B8HR10_CYAP4</name>
<evidence type="ECO:0000256" key="6">
    <source>
        <dbReference type="ARBA" id="ARBA00023136"/>
    </source>
</evidence>
<dbReference type="eggNOG" id="COG1178">
    <property type="taxonomic scope" value="Bacteria"/>
</dbReference>
<dbReference type="KEGG" id="cyn:Cyan7425_3509"/>
<feature type="domain" description="ABC transmembrane type-1" evidence="8">
    <location>
        <begin position="63"/>
        <end position="268"/>
    </location>
</feature>
<keyword evidence="3" id="KW-1003">Cell membrane</keyword>
<dbReference type="GO" id="GO:0005886">
    <property type="term" value="C:plasma membrane"/>
    <property type="evidence" value="ECO:0007669"/>
    <property type="project" value="UniProtKB-SubCell"/>
</dbReference>
<comment type="similarity">
    <text evidence="7">Belongs to the binding-protein-dependent transport system permease family.</text>
</comment>
<feature type="transmembrane region" description="Helical" evidence="7">
    <location>
        <begin position="300"/>
        <end position="326"/>
    </location>
</feature>
<feature type="transmembrane region" description="Helical" evidence="7">
    <location>
        <begin position="397"/>
        <end position="415"/>
    </location>
</feature>
<dbReference type="AlphaFoldDB" id="B8HR10"/>
<dbReference type="PROSITE" id="PS50928">
    <property type="entry name" value="ABC_TM1"/>
    <property type="match status" value="2"/>
</dbReference>
<protein>
    <submittedName>
        <fullName evidence="9">Binding-protein-dependent transport systems inner membrane component</fullName>
    </submittedName>
</protein>
<evidence type="ECO:0000256" key="2">
    <source>
        <dbReference type="ARBA" id="ARBA00022448"/>
    </source>
</evidence>
<feature type="transmembrane region" description="Helical" evidence="7">
    <location>
        <begin position="357"/>
        <end position="377"/>
    </location>
</feature>
<dbReference type="EMBL" id="CP001344">
    <property type="protein sequence ID" value="ACL45831.1"/>
    <property type="molecule type" value="Genomic_DNA"/>
</dbReference>
<dbReference type="InterPro" id="IPR000515">
    <property type="entry name" value="MetI-like"/>
</dbReference>
<feature type="transmembrane region" description="Helical" evidence="7">
    <location>
        <begin position="152"/>
        <end position="171"/>
    </location>
</feature>
<evidence type="ECO:0000256" key="1">
    <source>
        <dbReference type="ARBA" id="ARBA00004651"/>
    </source>
</evidence>
<feature type="transmembrane region" description="Helical" evidence="7">
    <location>
        <begin position="427"/>
        <end position="448"/>
    </location>
</feature>
<evidence type="ECO:0000259" key="8">
    <source>
        <dbReference type="PROSITE" id="PS50928"/>
    </source>
</evidence>
<organism evidence="9">
    <name type="scientific">Cyanothece sp. (strain PCC 7425 / ATCC 29141)</name>
    <dbReference type="NCBI Taxonomy" id="395961"/>
    <lineage>
        <taxon>Bacteria</taxon>
        <taxon>Bacillati</taxon>
        <taxon>Cyanobacteriota</taxon>
        <taxon>Cyanophyceae</taxon>
        <taxon>Gomontiellales</taxon>
        <taxon>Cyanothecaceae</taxon>
        <taxon>Cyanothece</taxon>
    </lineage>
</organism>
<dbReference type="CDD" id="cd06261">
    <property type="entry name" value="TM_PBP2"/>
    <property type="match status" value="2"/>
</dbReference>
<dbReference type="InterPro" id="IPR035906">
    <property type="entry name" value="MetI-like_sf"/>
</dbReference>
<keyword evidence="2 7" id="KW-0813">Transport</keyword>
<feature type="transmembrane region" description="Helical" evidence="7">
    <location>
        <begin position="63"/>
        <end position="89"/>
    </location>
</feature>
<dbReference type="GO" id="GO:0055085">
    <property type="term" value="P:transmembrane transport"/>
    <property type="evidence" value="ECO:0007669"/>
    <property type="project" value="InterPro"/>
</dbReference>
<feature type="transmembrane region" description="Helical" evidence="7">
    <location>
        <begin position="21"/>
        <end position="43"/>
    </location>
</feature>
<evidence type="ECO:0000256" key="7">
    <source>
        <dbReference type="RuleBase" id="RU363032"/>
    </source>
</evidence>
<dbReference type="FunFam" id="1.10.3720.10:FF:000088">
    <property type="entry name" value="Iron(III) ABC transporter, permease protein"/>
    <property type="match status" value="1"/>
</dbReference>
<keyword evidence="6 7" id="KW-0472">Membrane</keyword>
<keyword evidence="5 7" id="KW-1133">Transmembrane helix</keyword>
<dbReference type="Pfam" id="PF00528">
    <property type="entry name" value="BPD_transp_1"/>
    <property type="match status" value="2"/>
</dbReference>
<dbReference type="PANTHER" id="PTHR30183">
    <property type="entry name" value="MOLYBDENUM TRANSPORT SYSTEM PERMEASE PROTEIN MODB"/>
    <property type="match status" value="1"/>
</dbReference>
<feature type="transmembrane region" description="Helical" evidence="7">
    <location>
        <begin position="538"/>
        <end position="559"/>
    </location>
</feature>
<evidence type="ECO:0000256" key="4">
    <source>
        <dbReference type="ARBA" id="ARBA00022692"/>
    </source>
</evidence>
<evidence type="ECO:0000256" key="3">
    <source>
        <dbReference type="ARBA" id="ARBA00022475"/>
    </source>
</evidence>
<sequence length="574" mass="62441">MTELHYTSRLQRLRSAWFNGWTIGVLSLTFVLSTPILAVLSGIFVNTGEVWQHLQETVLTSYILNSLALMGWVGLGVTLVGTGTAWLVTMCRFPGSRLLEWALLLPLAAPAYILAYTYTELLEFYGPIQSGLRHLFGWERVSDYWFPNVRSLGGAALMLILVLYPYVYLLVRSAFLNQSTVTLEASRSLGCGPWRSFWQVALPLARPAIVAGTSLALMETLNDYGTVQYFAVDTFTTGIYRTWFNMGERIAACQLAACLMAFVFALIWLELWSRGQSRYYQTVSQYQAITPYSLQGWRSIAALGACLLPIILGLLVPGGVLVNLMLAPGTTATDSNDDFASATNPNERFWEFAGHSLLLAGITAALGVAIAVIVAYGVRLRPNWLMKLSAQITSLGYAVPGSVIAVGILVPLGSFDNTLDAWMRSTFGISTGLLLSGTIVALVFAYLVRFLAVSLGSVQTALLKIKPSMDDAARSLGYGTLSTLGKIHLPLIRSGLLTAAVLVFVDVMKELPATLIVRPFNFDTLAVRVYNLASDERLAQAAAPALAIVLVGLVPVILLSQQITASRKQLNGTE</sequence>
<dbReference type="STRING" id="395961.Cyan7425_3509"/>
<evidence type="ECO:0000256" key="5">
    <source>
        <dbReference type="ARBA" id="ARBA00022989"/>
    </source>
</evidence>
<dbReference type="HOGENOM" id="CLU_021838_0_2_3"/>